<keyword evidence="3" id="KW-0285">Flavoprotein</keyword>
<dbReference type="InterPro" id="IPR004136">
    <property type="entry name" value="NMO"/>
</dbReference>
<dbReference type="CDD" id="cd04730">
    <property type="entry name" value="NPD_like"/>
    <property type="match status" value="1"/>
</dbReference>
<evidence type="ECO:0000256" key="1">
    <source>
        <dbReference type="ARBA" id="ARBA00003535"/>
    </source>
</evidence>
<organism evidence="6 7">
    <name type="scientific">Candidatus Scatomorpha pullistercoris</name>
    <dbReference type="NCBI Taxonomy" id="2840929"/>
    <lineage>
        <taxon>Bacteria</taxon>
        <taxon>Bacillati</taxon>
        <taxon>Bacillota</taxon>
        <taxon>Clostridia</taxon>
        <taxon>Eubacteriales</taxon>
        <taxon>Candidatus Scatomorpha</taxon>
    </lineage>
</organism>
<evidence type="ECO:0000313" key="6">
    <source>
        <dbReference type="EMBL" id="HIS96467.1"/>
    </source>
</evidence>
<evidence type="ECO:0000256" key="4">
    <source>
        <dbReference type="ARBA" id="ARBA00022643"/>
    </source>
</evidence>
<evidence type="ECO:0000313" key="7">
    <source>
        <dbReference type="Proteomes" id="UP000886876"/>
    </source>
</evidence>
<dbReference type="InterPro" id="IPR013785">
    <property type="entry name" value="Aldolase_TIM"/>
</dbReference>
<reference evidence="6" key="2">
    <citation type="journal article" date="2021" name="PeerJ">
        <title>Extensive microbial diversity within the chicken gut microbiome revealed by metagenomics and culture.</title>
        <authorList>
            <person name="Gilroy R."/>
            <person name="Ravi A."/>
            <person name="Getino M."/>
            <person name="Pursley I."/>
            <person name="Horton D.L."/>
            <person name="Alikhan N.F."/>
            <person name="Baker D."/>
            <person name="Gharbi K."/>
            <person name="Hall N."/>
            <person name="Watson M."/>
            <person name="Adriaenssens E.M."/>
            <person name="Foster-Nyarko E."/>
            <person name="Jarju S."/>
            <person name="Secka A."/>
            <person name="Antonio M."/>
            <person name="Oren A."/>
            <person name="Chaudhuri R.R."/>
            <person name="La Ragione R."/>
            <person name="Hildebrand F."/>
            <person name="Pallen M.J."/>
        </authorList>
    </citation>
    <scope>NUCLEOTIDE SEQUENCE</scope>
    <source>
        <strain evidence="6">ChiHecec3B27-6122</strain>
    </source>
</reference>
<evidence type="ECO:0000256" key="3">
    <source>
        <dbReference type="ARBA" id="ARBA00022630"/>
    </source>
</evidence>
<dbReference type="PANTHER" id="PTHR32332">
    <property type="entry name" value="2-NITROPROPANE DIOXYGENASE"/>
    <property type="match status" value="1"/>
</dbReference>
<sequence length="325" mass="35106">MNTHIKTAATEMLGIEYPIMQGCMQWIAKAELAAAVSEAGGLGIISSSTFFTAEDLRGEIKKVREKTDKPFAVNITFLPASFEPDFDGYIRVCIEEGVKIIETAGRLPSEERIAKIKGAGIIWIHKCTIVKHALKAQNAGCDMIVADGFECAGHPGENDIGSMVLTPSMIQALNIPVITAGGVGTGRQMAAALMLGAAGVYLGTRFLLTEECPVLDAVKKNIAEKATEMDTALMLRSYTNTTRVYKTNMTKSVIERERAGAKFPEVAGDINGAKVREMFFETGDVENSAYICVGETVGLIHDILPVKDAIESMMAECVETIHKFC</sequence>
<comment type="function">
    <text evidence="1">Nitronate monooxygenase that uses molecular oxygen to catalyze the oxidative denitrification of alkyl nitronates. Acts on propionate 3-nitronate (P3N), the presumed physiological substrate. Probably functions in the detoxification of P3N, a metabolic poison produced by plants and fungi as a defense mechanism.</text>
</comment>
<protein>
    <recommendedName>
        <fullName evidence="2">Probable nitronate monooxygenase</fullName>
    </recommendedName>
</protein>
<dbReference type="Gene3D" id="3.20.20.70">
    <property type="entry name" value="Aldolase class I"/>
    <property type="match status" value="1"/>
</dbReference>
<keyword evidence="4" id="KW-0288">FMN</keyword>
<keyword evidence="5" id="KW-0560">Oxidoreductase</keyword>
<dbReference type="Proteomes" id="UP000886876">
    <property type="component" value="Unassembled WGS sequence"/>
</dbReference>
<proteinExistence type="predicted"/>
<dbReference type="AlphaFoldDB" id="A0A9D1G2S7"/>
<name>A0A9D1G2S7_9FIRM</name>
<dbReference type="SUPFAM" id="SSF51412">
    <property type="entry name" value="Inosine monophosphate dehydrogenase (IMPDH)"/>
    <property type="match status" value="1"/>
</dbReference>
<evidence type="ECO:0000256" key="2">
    <source>
        <dbReference type="ARBA" id="ARBA00013457"/>
    </source>
</evidence>
<dbReference type="PANTHER" id="PTHR32332:SF20">
    <property type="entry name" value="2-NITROPROPANE DIOXYGENASE-LIKE PROTEIN"/>
    <property type="match status" value="1"/>
</dbReference>
<dbReference type="GO" id="GO:0018580">
    <property type="term" value="F:nitronate monooxygenase activity"/>
    <property type="evidence" value="ECO:0007669"/>
    <property type="project" value="InterPro"/>
</dbReference>
<reference evidence="6" key="1">
    <citation type="submission" date="2020-10" db="EMBL/GenBank/DDBJ databases">
        <authorList>
            <person name="Gilroy R."/>
        </authorList>
    </citation>
    <scope>NUCLEOTIDE SEQUENCE</scope>
    <source>
        <strain evidence="6">ChiHecec3B27-6122</strain>
    </source>
</reference>
<accession>A0A9D1G2S7</accession>
<dbReference type="Pfam" id="PF03060">
    <property type="entry name" value="NMO"/>
    <property type="match status" value="1"/>
</dbReference>
<keyword evidence="6" id="KW-0503">Monooxygenase</keyword>
<gene>
    <name evidence="6" type="ORF">IAD42_00670</name>
</gene>
<dbReference type="EMBL" id="DVJS01000017">
    <property type="protein sequence ID" value="HIS96467.1"/>
    <property type="molecule type" value="Genomic_DNA"/>
</dbReference>
<comment type="caution">
    <text evidence="6">The sequence shown here is derived from an EMBL/GenBank/DDBJ whole genome shotgun (WGS) entry which is preliminary data.</text>
</comment>
<evidence type="ECO:0000256" key="5">
    <source>
        <dbReference type="ARBA" id="ARBA00023002"/>
    </source>
</evidence>